<reference evidence="2" key="2">
    <citation type="submission" date="2021-04" db="EMBL/GenBank/DDBJ databases">
        <authorList>
            <person name="Gilroy R."/>
        </authorList>
    </citation>
    <scope>NUCLEOTIDE SEQUENCE</scope>
    <source>
        <strain evidence="2">ChiBcec16_6824</strain>
    </source>
</reference>
<organism evidence="2 3">
    <name type="scientific">Candidatus Flavonifractor merdigallinarum</name>
    <dbReference type="NCBI Taxonomy" id="2838589"/>
    <lineage>
        <taxon>Bacteria</taxon>
        <taxon>Bacillati</taxon>
        <taxon>Bacillota</taxon>
        <taxon>Clostridia</taxon>
        <taxon>Eubacteriales</taxon>
        <taxon>Oscillospiraceae</taxon>
        <taxon>Flavonifractor</taxon>
    </lineage>
</organism>
<keyword evidence="1" id="KW-1133">Transmembrane helix</keyword>
<name>A0A9D1Y866_9FIRM</name>
<proteinExistence type="predicted"/>
<comment type="caution">
    <text evidence="2">The sequence shown here is derived from an EMBL/GenBank/DDBJ whole genome shotgun (WGS) entry which is preliminary data.</text>
</comment>
<feature type="transmembrane region" description="Helical" evidence="1">
    <location>
        <begin position="7"/>
        <end position="28"/>
    </location>
</feature>
<evidence type="ECO:0000256" key="1">
    <source>
        <dbReference type="SAM" id="Phobius"/>
    </source>
</evidence>
<protein>
    <submittedName>
        <fullName evidence="2">Uncharacterized protein</fullName>
    </submittedName>
</protein>
<evidence type="ECO:0000313" key="2">
    <source>
        <dbReference type="EMBL" id="HIY21325.1"/>
    </source>
</evidence>
<accession>A0A9D1Y866</accession>
<keyword evidence="1" id="KW-0472">Membrane</keyword>
<keyword evidence="1" id="KW-0812">Transmembrane</keyword>
<sequence length="176" mass="19944">MNRLKRLVKPLTTILLIAAVVFFVKGFLSLSDLPAASEYEDEGVHTFAVKQIVPVQVKNTARGRSRRLHPTKTVYMIDYKTTDGSGYLWRREGSSAESLARQMAEDMPTVERRVLLLPADDTYITVEADQTAESYTTQMKRQYQVMMGVAALYAIVYVSVQLVRYQRSRNATQATL</sequence>
<evidence type="ECO:0000313" key="3">
    <source>
        <dbReference type="Proteomes" id="UP000823868"/>
    </source>
</evidence>
<feature type="transmembrane region" description="Helical" evidence="1">
    <location>
        <begin position="143"/>
        <end position="163"/>
    </location>
</feature>
<gene>
    <name evidence="2" type="ORF">H9841_05420</name>
</gene>
<reference evidence="2" key="1">
    <citation type="journal article" date="2021" name="PeerJ">
        <title>Extensive microbial diversity within the chicken gut microbiome revealed by metagenomics and culture.</title>
        <authorList>
            <person name="Gilroy R."/>
            <person name="Ravi A."/>
            <person name="Getino M."/>
            <person name="Pursley I."/>
            <person name="Horton D.L."/>
            <person name="Alikhan N.F."/>
            <person name="Baker D."/>
            <person name="Gharbi K."/>
            <person name="Hall N."/>
            <person name="Watson M."/>
            <person name="Adriaenssens E.M."/>
            <person name="Foster-Nyarko E."/>
            <person name="Jarju S."/>
            <person name="Secka A."/>
            <person name="Antonio M."/>
            <person name="Oren A."/>
            <person name="Chaudhuri R.R."/>
            <person name="La Ragione R."/>
            <person name="Hildebrand F."/>
            <person name="Pallen M.J."/>
        </authorList>
    </citation>
    <scope>NUCLEOTIDE SEQUENCE</scope>
    <source>
        <strain evidence="2">ChiBcec16_6824</strain>
    </source>
</reference>
<dbReference type="Proteomes" id="UP000823868">
    <property type="component" value="Unassembled WGS sequence"/>
</dbReference>
<dbReference type="EMBL" id="DXDX01000098">
    <property type="protein sequence ID" value="HIY21325.1"/>
    <property type="molecule type" value="Genomic_DNA"/>
</dbReference>
<dbReference type="AlphaFoldDB" id="A0A9D1Y866"/>